<protein>
    <submittedName>
        <fullName evidence="1">Uncharacterized protein</fullName>
    </submittedName>
</protein>
<evidence type="ECO:0000313" key="2">
    <source>
        <dbReference type="Proteomes" id="UP000244073"/>
    </source>
</evidence>
<evidence type="ECO:0000313" key="1">
    <source>
        <dbReference type="EMBL" id="PTU22130.1"/>
    </source>
</evidence>
<comment type="caution">
    <text evidence="1">The sequence shown here is derived from an EMBL/GenBank/DDBJ whole genome shotgun (WGS) entry which is preliminary data.</text>
</comment>
<dbReference type="Proteomes" id="UP000244073">
    <property type="component" value="Unassembled WGS sequence"/>
</dbReference>
<feature type="non-terminal residue" evidence="1">
    <location>
        <position position="1"/>
    </location>
</feature>
<dbReference type="VEuPathDB" id="FungiDB:P175DRAFT_0557057"/>
<organism evidence="1 2">
    <name type="scientific">Aspergillus ochraceoroseus IBT 24754</name>
    <dbReference type="NCBI Taxonomy" id="1392256"/>
    <lineage>
        <taxon>Eukaryota</taxon>
        <taxon>Fungi</taxon>
        <taxon>Dikarya</taxon>
        <taxon>Ascomycota</taxon>
        <taxon>Pezizomycotina</taxon>
        <taxon>Eurotiomycetes</taxon>
        <taxon>Eurotiomycetidae</taxon>
        <taxon>Eurotiales</taxon>
        <taxon>Aspergillaceae</taxon>
        <taxon>Aspergillus</taxon>
        <taxon>Aspergillus subgen. Nidulantes</taxon>
    </lineage>
</organism>
<accession>A0A2T5M0S3</accession>
<gene>
    <name evidence="1" type="ORF">P175DRAFT_0557057</name>
</gene>
<proteinExistence type="predicted"/>
<dbReference type="RefSeq" id="XP_040753522.1">
    <property type="nucleotide sequence ID" value="XM_040900739.1"/>
</dbReference>
<dbReference type="EMBL" id="MSFN02000003">
    <property type="protein sequence ID" value="PTU22130.1"/>
    <property type="molecule type" value="Genomic_DNA"/>
</dbReference>
<reference evidence="1 2" key="1">
    <citation type="journal article" date="2018" name="Proc. Natl. Acad. Sci. U.S.A.">
        <title>Linking secondary metabolites to gene clusters through genome sequencing of six diverse Aspergillus species.</title>
        <authorList>
            <person name="Kaerboelling I."/>
            <person name="Vesth T.C."/>
            <person name="Frisvad J.C."/>
            <person name="Nybo J.L."/>
            <person name="Theobald S."/>
            <person name="Kuo A."/>
            <person name="Bowyer P."/>
            <person name="Matsuda Y."/>
            <person name="Mondo S."/>
            <person name="Lyhne E.K."/>
            <person name="Kogle M.E."/>
            <person name="Clum A."/>
            <person name="Lipzen A."/>
            <person name="Salamov A."/>
            <person name="Ngan C.Y."/>
            <person name="Daum C."/>
            <person name="Chiniquy J."/>
            <person name="Barry K."/>
            <person name="LaButti K."/>
            <person name="Haridas S."/>
            <person name="Simmons B.A."/>
            <person name="Magnuson J.K."/>
            <person name="Mortensen U.H."/>
            <person name="Larsen T.O."/>
            <person name="Grigoriev I.V."/>
            <person name="Baker S.E."/>
            <person name="Andersen M.R."/>
        </authorList>
    </citation>
    <scope>NUCLEOTIDE SEQUENCE [LARGE SCALE GENOMIC DNA]</scope>
    <source>
        <strain evidence="1 2">IBT 24754</strain>
    </source>
</reference>
<name>A0A2T5M0S3_9EURO</name>
<dbReference type="AlphaFoldDB" id="A0A2T5M0S3"/>
<sequence length="100" mass="11353">PRNRARSRAHAHVARSRGHICYRHKASRKPRATTRDLDEIIFQELCFRWADEICACERRLANSQDDLAVFVASAISCLIFVDVCPSSQVPADFIARNGKI</sequence>
<dbReference type="GeneID" id="63817623"/>